<evidence type="ECO:0000313" key="3">
    <source>
        <dbReference type="EMBL" id="ABB28533.1"/>
    </source>
</evidence>
<dbReference type="Pfam" id="PF08681">
    <property type="entry name" value="TacA1"/>
    <property type="match status" value="1"/>
</dbReference>
<protein>
    <submittedName>
        <fullName evidence="3">Uncharacterized protein</fullName>
    </submittedName>
</protein>
<dbReference type="AlphaFoldDB" id="Q3AR42"/>
<dbReference type="STRING" id="340177.Cag_1272"/>
<dbReference type="HOGENOM" id="CLU_2599656_0_0_10"/>
<sequence length="79" mass="8915">MSTTTLSSRRSKKSWHHANPIQKAHHVVREISIAPIIEEQINLSVADQTLLISTLLNPPAANEALQKAFAHHQRLVQKY</sequence>
<reference evidence="3" key="1">
    <citation type="submission" date="2005-08" db="EMBL/GenBank/DDBJ databases">
        <title>Complete sequence of Chlorobium chlorochromatii CaD3.</title>
        <authorList>
            <person name="Copeland A."/>
            <person name="Lucas S."/>
            <person name="Lapidus A."/>
            <person name="Barry K."/>
            <person name="Detter J.C."/>
            <person name="Glavina T."/>
            <person name="Hammon N."/>
            <person name="Israni S."/>
            <person name="Pitluck S."/>
            <person name="Bryant D."/>
            <person name="Schmutz J."/>
            <person name="Larimer F."/>
            <person name="Land M."/>
            <person name="Kyrpides N."/>
            <person name="Ivanova N."/>
            <person name="Richardson P."/>
        </authorList>
    </citation>
    <scope>NUCLEOTIDE SEQUENCE [LARGE SCALE GENOMIC DNA]</scope>
    <source>
        <strain evidence="3">CaD3</strain>
    </source>
</reference>
<evidence type="ECO:0000256" key="2">
    <source>
        <dbReference type="SAM" id="MobiDB-lite"/>
    </source>
</evidence>
<dbReference type="EMBL" id="CP000108">
    <property type="protein sequence ID" value="ABB28533.1"/>
    <property type="molecule type" value="Genomic_DNA"/>
</dbReference>
<gene>
    <name evidence="3" type="ordered locus">Cag_1272</name>
</gene>
<accession>Q3AR42</accession>
<keyword evidence="1" id="KW-1277">Toxin-antitoxin system</keyword>
<dbReference type="Gene3D" id="1.20.890.30">
    <property type="entry name" value="VCA0319-like"/>
    <property type="match status" value="1"/>
</dbReference>
<dbReference type="InterPro" id="IPR014795">
    <property type="entry name" value="TacA_1-like"/>
</dbReference>
<proteinExistence type="predicted"/>
<feature type="region of interest" description="Disordered" evidence="2">
    <location>
        <begin position="1"/>
        <end position="21"/>
    </location>
</feature>
<dbReference type="KEGG" id="cch:Cag_1272"/>
<organism evidence="3">
    <name type="scientific">Chlorobium chlorochromatii (strain CaD3)</name>
    <dbReference type="NCBI Taxonomy" id="340177"/>
    <lineage>
        <taxon>Bacteria</taxon>
        <taxon>Pseudomonadati</taxon>
        <taxon>Chlorobiota</taxon>
        <taxon>Chlorobiia</taxon>
        <taxon>Chlorobiales</taxon>
        <taxon>Chlorobiaceae</taxon>
        <taxon>Chlorobium/Pelodictyon group</taxon>
        <taxon>Chlorobium</taxon>
    </lineage>
</organism>
<evidence type="ECO:0000256" key="1">
    <source>
        <dbReference type="ARBA" id="ARBA00022649"/>
    </source>
</evidence>
<name>Q3AR42_CHLCH</name>
<dbReference type="OrthoDB" id="595305at2"/>